<evidence type="ECO:0000313" key="1">
    <source>
        <dbReference type="EMBL" id="KAK1422889.1"/>
    </source>
</evidence>
<accession>A0AAD8KHM6</accession>
<dbReference type="Proteomes" id="UP001229421">
    <property type="component" value="Unassembled WGS sequence"/>
</dbReference>
<sequence>MLRSLIMLVDWKTLKTGEKEQFKDVNFNYFSFKLILWLSINLSLETRHSSRVKELLKWASLDQKIRQRDSFL</sequence>
<protein>
    <submittedName>
        <fullName evidence="1">Uncharacterized protein</fullName>
    </submittedName>
</protein>
<evidence type="ECO:0000313" key="2">
    <source>
        <dbReference type="Proteomes" id="UP001229421"/>
    </source>
</evidence>
<reference evidence="1" key="1">
    <citation type="journal article" date="2023" name="bioRxiv">
        <title>Improved chromosome-level genome assembly for marigold (Tagetes erecta).</title>
        <authorList>
            <person name="Jiang F."/>
            <person name="Yuan L."/>
            <person name="Wang S."/>
            <person name="Wang H."/>
            <person name="Xu D."/>
            <person name="Wang A."/>
            <person name="Fan W."/>
        </authorList>
    </citation>
    <scope>NUCLEOTIDE SEQUENCE</scope>
    <source>
        <strain evidence="1">WSJ</strain>
        <tissue evidence="1">Leaf</tissue>
    </source>
</reference>
<gene>
    <name evidence="1" type="ORF">QVD17_18178</name>
</gene>
<keyword evidence="2" id="KW-1185">Reference proteome</keyword>
<organism evidence="1 2">
    <name type="scientific">Tagetes erecta</name>
    <name type="common">African marigold</name>
    <dbReference type="NCBI Taxonomy" id="13708"/>
    <lineage>
        <taxon>Eukaryota</taxon>
        <taxon>Viridiplantae</taxon>
        <taxon>Streptophyta</taxon>
        <taxon>Embryophyta</taxon>
        <taxon>Tracheophyta</taxon>
        <taxon>Spermatophyta</taxon>
        <taxon>Magnoliopsida</taxon>
        <taxon>eudicotyledons</taxon>
        <taxon>Gunneridae</taxon>
        <taxon>Pentapetalae</taxon>
        <taxon>asterids</taxon>
        <taxon>campanulids</taxon>
        <taxon>Asterales</taxon>
        <taxon>Asteraceae</taxon>
        <taxon>Asteroideae</taxon>
        <taxon>Heliantheae alliance</taxon>
        <taxon>Tageteae</taxon>
        <taxon>Tagetes</taxon>
    </lineage>
</organism>
<comment type="caution">
    <text evidence="1">The sequence shown here is derived from an EMBL/GenBank/DDBJ whole genome shotgun (WGS) entry which is preliminary data.</text>
</comment>
<dbReference type="EMBL" id="JAUHHV010000005">
    <property type="protein sequence ID" value="KAK1422889.1"/>
    <property type="molecule type" value="Genomic_DNA"/>
</dbReference>
<dbReference type="AlphaFoldDB" id="A0AAD8KHM6"/>
<name>A0AAD8KHM6_TARER</name>
<proteinExistence type="predicted"/>